<dbReference type="EMBL" id="MF668280">
    <property type="protein sequence ID" value="ASZ74625.1"/>
    <property type="molecule type" value="Genomic_DNA"/>
</dbReference>
<protein>
    <submittedName>
        <fullName evidence="2">Uncharacterized protein</fullName>
    </submittedName>
</protein>
<sequence>MADEKPHLGVCNLCLIPCFYQDMPGGGQWCHEWPPNPQIEKWWKEGPYNHDADPGWTPVIPEEDVPGVHTAPDDA</sequence>
<accession>A0A249XSB2</accession>
<evidence type="ECO:0000313" key="3">
    <source>
        <dbReference type="Proteomes" id="UP000226037"/>
    </source>
</evidence>
<evidence type="ECO:0000256" key="1">
    <source>
        <dbReference type="SAM" id="MobiDB-lite"/>
    </source>
</evidence>
<gene>
    <name evidence="2" type="ORF">SEA_PHABBA_50</name>
</gene>
<dbReference type="Proteomes" id="UP000226037">
    <property type="component" value="Segment"/>
</dbReference>
<name>A0A249XSB2_9CAUD</name>
<reference evidence="3" key="1">
    <citation type="submission" date="2017-08" db="EMBL/GenBank/DDBJ databases">
        <authorList>
            <person name="de Groot N.N."/>
        </authorList>
    </citation>
    <scope>NUCLEOTIDE SEQUENCE [LARGE SCALE GENOMIC DNA]</scope>
</reference>
<evidence type="ECO:0000313" key="2">
    <source>
        <dbReference type="EMBL" id="ASZ74625.1"/>
    </source>
</evidence>
<feature type="region of interest" description="Disordered" evidence="1">
    <location>
        <begin position="53"/>
        <end position="75"/>
    </location>
</feature>
<organism evidence="2 3">
    <name type="scientific">Mycobacterium phage Phabba</name>
    <dbReference type="NCBI Taxonomy" id="2027899"/>
    <lineage>
        <taxon>Viruses</taxon>
        <taxon>Duplodnaviria</taxon>
        <taxon>Heunggongvirae</taxon>
        <taxon>Uroviricota</taxon>
        <taxon>Caudoviricetes</taxon>
        <taxon>Ceeclamvirinae</taxon>
        <taxon>Myrnavirus</taxon>
        <taxon>Myrnavirus phabba</taxon>
        <taxon>Myranavirus phabba</taxon>
    </lineage>
</organism>
<keyword evidence="3" id="KW-1185">Reference proteome</keyword>
<proteinExistence type="predicted"/>